<evidence type="ECO:0000256" key="6">
    <source>
        <dbReference type="ARBA" id="ARBA00022490"/>
    </source>
</evidence>
<comment type="function">
    <text evidence="12">Catalyzes the reversible interconversion of alpha-methyl-L-serine to D-alanine with tetrahydrofolate (THF) serving as the one-carbon carrier. Cannot use alpha-methyl-D-serine, L-serine, D-serine or L-alanine.</text>
</comment>
<dbReference type="Proteomes" id="UP000649829">
    <property type="component" value="Unassembled WGS sequence"/>
</dbReference>
<dbReference type="InterPro" id="IPR039429">
    <property type="entry name" value="SHMT-like_dom"/>
</dbReference>
<evidence type="ECO:0000256" key="9">
    <source>
        <dbReference type="ARBA" id="ARBA00022679"/>
    </source>
</evidence>
<accession>A0A917STK9</accession>
<dbReference type="InterPro" id="IPR049943">
    <property type="entry name" value="Ser_HO-MeTrfase-like"/>
</dbReference>
<comment type="function">
    <text evidence="13">Catalyzes the reversible interconversion of serine and glycine with tetrahydrofolate (THF) serving as the one-carbon carrier. This reaction serves as the major source of one-carbon groups required for the biosynthesis of purines, thymidylate, methionine, and other important biomolecules. Also exhibits THF-independent aldolase activity toward beta-hydroxyamino acids, producing glycine and aldehydes, via a retro-aldol mechanism.</text>
</comment>
<evidence type="ECO:0000256" key="1">
    <source>
        <dbReference type="ARBA" id="ARBA00001528"/>
    </source>
</evidence>
<dbReference type="InterPro" id="IPR019798">
    <property type="entry name" value="Ser_HO-MeTrfase_PLP_BS"/>
</dbReference>
<evidence type="ECO:0000256" key="12">
    <source>
        <dbReference type="ARBA" id="ARBA00057572"/>
    </source>
</evidence>
<keyword evidence="10 13" id="KW-0663">Pyridoxal phosphate</keyword>
<evidence type="ECO:0000256" key="10">
    <source>
        <dbReference type="ARBA" id="ARBA00022898"/>
    </source>
</evidence>
<comment type="subcellular location">
    <subcellularLocation>
        <location evidence="3 13">Cytoplasm</location>
    </subcellularLocation>
</comment>
<dbReference type="RefSeq" id="WP_028286499.1">
    <property type="nucleotide sequence ID" value="NZ_BMLF01000001.1"/>
</dbReference>
<dbReference type="HAMAP" id="MF_00051">
    <property type="entry name" value="SHMT"/>
    <property type="match status" value="1"/>
</dbReference>
<dbReference type="PROSITE" id="PS00096">
    <property type="entry name" value="SHMT"/>
    <property type="match status" value="1"/>
</dbReference>
<comment type="subunit">
    <text evidence="5 13">Homodimer.</text>
</comment>
<gene>
    <name evidence="16" type="primary">glyA1</name>
    <name evidence="13" type="synonym">glyA</name>
    <name evidence="16" type="ORF">GCM10011534_17120</name>
</gene>
<comment type="caution">
    <text evidence="16">The sequence shown here is derived from an EMBL/GenBank/DDBJ whole genome shotgun (WGS) entry which is preliminary data.</text>
</comment>
<dbReference type="PANTHER" id="PTHR11680:SF35">
    <property type="entry name" value="SERINE HYDROXYMETHYLTRANSFERASE 1"/>
    <property type="match status" value="1"/>
</dbReference>
<feature type="binding site" evidence="13">
    <location>
        <begin position="128"/>
        <end position="130"/>
    </location>
    <ligand>
        <name>(6S)-5,6,7,8-tetrahydrofolate</name>
        <dbReference type="ChEBI" id="CHEBI:57453"/>
    </ligand>
</feature>
<comment type="pathway">
    <text evidence="13">Amino-acid biosynthesis; glycine biosynthesis; glycine from L-serine: step 1/1.</text>
</comment>
<dbReference type="PANTHER" id="PTHR11680">
    <property type="entry name" value="SERINE HYDROXYMETHYLTRANSFERASE"/>
    <property type="match status" value="1"/>
</dbReference>
<keyword evidence="9 13" id="KW-0808">Transferase</keyword>
<reference evidence="16" key="2">
    <citation type="submission" date="2020-09" db="EMBL/GenBank/DDBJ databases">
        <authorList>
            <person name="Sun Q."/>
            <person name="Zhou Y."/>
        </authorList>
    </citation>
    <scope>NUCLEOTIDE SEQUENCE</scope>
    <source>
        <strain evidence="16">CGMCC 1.6293</strain>
    </source>
</reference>
<proteinExistence type="inferred from homology"/>
<dbReference type="GO" id="GO:0019264">
    <property type="term" value="P:glycine biosynthetic process from serine"/>
    <property type="evidence" value="ECO:0007669"/>
    <property type="project" value="UniProtKB-UniRule"/>
</dbReference>
<comment type="catalytic activity">
    <reaction evidence="1 13">
        <text>(6R)-5,10-methylene-5,6,7,8-tetrahydrofolate + glycine + H2O = (6S)-5,6,7,8-tetrahydrofolate + L-serine</text>
        <dbReference type="Rhea" id="RHEA:15481"/>
        <dbReference type="ChEBI" id="CHEBI:15377"/>
        <dbReference type="ChEBI" id="CHEBI:15636"/>
        <dbReference type="ChEBI" id="CHEBI:33384"/>
        <dbReference type="ChEBI" id="CHEBI:57305"/>
        <dbReference type="ChEBI" id="CHEBI:57453"/>
        <dbReference type="EC" id="2.1.2.1"/>
    </reaction>
</comment>
<feature type="binding site" evidence="13">
    <location>
        <position position="124"/>
    </location>
    <ligand>
        <name>(6S)-5,6,7,8-tetrahydrofolate</name>
        <dbReference type="ChEBI" id="CHEBI:57453"/>
    </ligand>
</feature>
<evidence type="ECO:0000256" key="5">
    <source>
        <dbReference type="ARBA" id="ARBA00011738"/>
    </source>
</evidence>
<dbReference type="PIRSF" id="PIRSF000412">
    <property type="entry name" value="SHMT"/>
    <property type="match status" value="1"/>
</dbReference>
<feature type="modified residue" description="N6-(pyridoxal phosphate)lysine" evidence="13 14">
    <location>
        <position position="233"/>
    </location>
</feature>
<comment type="pathway">
    <text evidence="13">One-carbon metabolism; tetrahydrofolate interconversion.</text>
</comment>
<dbReference type="FunFam" id="3.40.640.10:FF:000001">
    <property type="entry name" value="Serine hydroxymethyltransferase"/>
    <property type="match status" value="1"/>
</dbReference>
<evidence type="ECO:0000256" key="2">
    <source>
        <dbReference type="ARBA" id="ARBA00001933"/>
    </source>
</evidence>
<dbReference type="CDD" id="cd00378">
    <property type="entry name" value="SHMT"/>
    <property type="match status" value="1"/>
</dbReference>
<evidence type="ECO:0000256" key="11">
    <source>
        <dbReference type="ARBA" id="ARBA00051216"/>
    </source>
</evidence>
<dbReference type="GO" id="GO:0050413">
    <property type="term" value="F:D-alanine 2-hydroxymethyltransferase activity"/>
    <property type="evidence" value="ECO:0007669"/>
    <property type="project" value="UniProtKB-EC"/>
</dbReference>
<keyword evidence="17" id="KW-1185">Reference proteome</keyword>
<evidence type="ECO:0000313" key="17">
    <source>
        <dbReference type="Proteomes" id="UP000649829"/>
    </source>
</evidence>
<protein>
    <recommendedName>
        <fullName evidence="13">Serine hydroxymethyltransferase</fullName>
        <shortName evidence="13">SHMT</shortName>
        <shortName evidence="13">Serine methylase</shortName>
        <ecNumber evidence="13">2.1.2.1</ecNumber>
    </recommendedName>
</protein>
<feature type="domain" description="Serine hydroxymethyltransferase-like" evidence="15">
    <location>
        <begin position="11"/>
        <end position="388"/>
    </location>
</feature>
<comment type="similarity">
    <text evidence="4 13">Belongs to the SHMT family.</text>
</comment>
<evidence type="ECO:0000256" key="7">
    <source>
        <dbReference type="ARBA" id="ARBA00022563"/>
    </source>
</evidence>
<dbReference type="GO" id="GO:0005829">
    <property type="term" value="C:cytosol"/>
    <property type="evidence" value="ECO:0007669"/>
    <property type="project" value="TreeGrafter"/>
</dbReference>
<evidence type="ECO:0000256" key="14">
    <source>
        <dbReference type="PIRSR" id="PIRSR000412-50"/>
    </source>
</evidence>
<dbReference type="SUPFAM" id="SSF53383">
    <property type="entry name" value="PLP-dependent transferases"/>
    <property type="match status" value="1"/>
</dbReference>
<dbReference type="NCBIfam" id="NF000586">
    <property type="entry name" value="PRK00011.1"/>
    <property type="match status" value="1"/>
</dbReference>
<feature type="site" description="Plays an important role in substrate specificity" evidence="13">
    <location>
        <position position="232"/>
    </location>
</feature>
<dbReference type="InterPro" id="IPR015421">
    <property type="entry name" value="PyrdxlP-dep_Trfase_major"/>
</dbReference>
<reference evidence="16" key="1">
    <citation type="journal article" date="2014" name="Int. J. Syst. Evol. Microbiol.">
        <title>Complete genome sequence of Corynebacterium casei LMG S-19264T (=DSM 44701T), isolated from a smear-ripened cheese.</title>
        <authorList>
            <consortium name="US DOE Joint Genome Institute (JGI-PGF)"/>
            <person name="Walter F."/>
            <person name="Albersmeier A."/>
            <person name="Kalinowski J."/>
            <person name="Ruckert C."/>
        </authorList>
    </citation>
    <scope>NUCLEOTIDE SEQUENCE</scope>
    <source>
        <strain evidence="16">CGMCC 1.6293</strain>
    </source>
</reference>
<comment type="caution">
    <text evidence="13">Lacks conserved residue(s) required for the propagation of feature annotation.</text>
</comment>
<name>A0A917STK9_9RHOB</name>
<evidence type="ECO:0000256" key="8">
    <source>
        <dbReference type="ARBA" id="ARBA00022605"/>
    </source>
</evidence>
<dbReference type="EC" id="2.1.2.1" evidence="13"/>
<evidence type="ECO:0000259" key="15">
    <source>
        <dbReference type="Pfam" id="PF00464"/>
    </source>
</evidence>
<dbReference type="GO" id="GO:0004372">
    <property type="term" value="F:glycine hydroxymethyltransferase activity"/>
    <property type="evidence" value="ECO:0007669"/>
    <property type="project" value="UniProtKB-UniRule"/>
</dbReference>
<dbReference type="InterPro" id="IPR001085">
    <property type="entry name" value="Ser_HO-MeTrfase"/>
</dbReference>
<comment type="cofactor">
    <cofactor evidence="2 13 14">
        <name>pyridoxal 5'-phosphate</name>
        <dbReference type="ChEBI" id="CHEBI:597326"/>
    </cofactor>
</comment>
<evidence type="ECO:0000256" key="4">
    <source>
        <dbReference type="ARBA" id="ARBA00006376"/>
    </source>
</evidence>
<feature type="binding site" evidence="13">
    <location>
        <position position="248"/>
    </location>
    <ligand>
        <name>(6S)-5,6,7,8-tetrahydrofolate</name>
        <dbReference type="ChEBI" id="CHEBI:57453"/>
    </ligand>
</feature>
<dbReference type="Gene3D" id="3.90.1150.10">
    <property type="entry name" value="Aspartate Aminotransferase, domain 1"/>
    <property type="match status" value="1"/>
</dbReference>
<keyword evidence="6 13" id="KW-0963">Cytoplasm</keyword>
<dbReference type="Gene3D" id="3.40.640.10">
    <property type="entry name" value="Type I PLP-dependent aspartate aminotransferase-like (Major domain)"/>
    <property type="match status" value="1"/>
</dbReference>
<evidence type="ECO:0000313" key="16">
    <source>
        <dbReference type="EMBL" id="GGL95602.1"/>
    </source>
</evidence>
<dbReference type="FunFam" id="3.90.1150.10:FF:000003">
    <property type="entry name" value="Serine hydroxymethyltransferase"/>
    <property type="match status" value="1"/>
</dbReference>
<dbReference type="EMBL" id="BMLF01000001">
    <property type="protein sequence ID" value="GGL95602.1"/>
    <property type="molecule type" value="Genomic_DNA"/>
</dbReference>
<dbReference type="AlphaFoldDB" id="A0A917STK9"/>
<dbReference type="InterPro" id="IPR015422">
    <property type="entry name" value="PyrdxlP-dep_Trfase_small"/>
</dbReference>
<dbReference type="Pfam" id="PF00464">
    <property type="entry name" value="SHMT"/>
    <property type="match status" value="1"/>
</dbReference>
<sequence length="427" mass="45779">MKDVGFFSSPLAERDPEIFDTIGKELGRQRDEIELIASENIVSAAVLEAQGSVLTNKYAEGYPGKRYYGGCQYVDIAETLAIERAKQLFNCGFANVQPNSGSQMNQAVFLALLKPGDTFMGLDLNSGGHLTHGSPVNMSGKWFNVVSYGVRQQDQLLDMEDIRAKAREHKPKLILAGGTAYSRIWDWAAFREIADEVGAYLMVDMAHIAGLVAGGAHPSPLPHAHVCTTTTHKSLRGPRGGMILTNDEDIAKKVNSAVFPGLQGGPLMHVIAAKAVAFGEALKPEFQDYAVQVVANAKAMADQLMKGGIDIVSGGTDNHLMLADLRPKGVTGKAAEAALGRAHITCNKNGVPFDPEKPFVTSGIRLGTPAGTTRGFREAEFRQIADWIVEVVDGLAANGEDGNTSVEDKVKAEVAELCGRFPLYPGL</sequence>
<keyword evidence="8 13" id="KW-0028">Amino-acid biosynthesis</keyword>
<keyword evidence="7 13" id="KW-0554">One-carbon metabolism</keyword>
<evidence type="ECO:0000256" key="13">
    <source>
        <dbReference type="HAMAP-Rule" id="MF_00051"/>
    </source>
</evidence>
<evidence type="ECO:0000256" key="3">
    <source>
        <dbReference type="ARBA" id="ARBA00004496"/>
    </source>
</evidence>
<dbReference type="GO" id="GO:0035999">
    <property type="term" value="P:tetrahydrofolate interconversion"/>
    <property type="evidence" value="ECO:0007669"/>
    <property type="project" value="UniProtKB-UniRule"/>
</dbReference>
<comment type="catalytic activity">
    <reaction evidence="11">
        <text>(6R)-5,10-methylene-5,6,7,8-tetrahydrofolate + D-alanine + H2O = 2-methylserine + (6S)-5,6,7,8-tetrahydrofolate</text>
        <dbReference type="Rhea" id="RHEA:10064"/>
        <dbReference type="ChEBI" id="CHEBI:15377"/>
        <dbReference type="ChEBI" id="CHEBI:15636"/>
        <dbReference type="ChEBI" id="CHEBI:57416"/>
        <dbReference type="ChEBI" id="CHEBI:57453"/>
        <dbReference type="ChEBI" id="CHEBI:58275"/>
        <dbReference type="EC" id="2.1.2.7"/>
    </reaction>
</comment>
<dbReference type="GO" id="GO:0030170">
    <property type="term" value="F:pyridoxal phosphate binding"/>
    <property type="evidence" value="ECO:0007669"/>
    <property type="project" value="UniProtKB-UniRule"/>
</dbReference>
<organism evidence="16 17">
    <name type="scientific">Pseudooceanicola nanhaiensis</name>
    <dbReference type="NCBI Taxonomy" id="375761"/>
    <lineage>
        <taxon>Bacteria</taxon>
        <taxon>Pseudomonadati</taxon>
        <taxon>Pseudomonadota</taxon>
        <taxon>Alphaproteobacteria</taxon>
        <taxon>Rhodobacterales</taxon>
        <taxon>Paracoccaceae</taxon>
        <taxon>Pseudooceanicola</taxon>
    </lineage>
</organism>
<dbReference type="InterPro" id="IPR015424">
    <property type="entry name" value="PyrdxlP-dep_Trfase"/>
</dbReference>